<keyword evidence="4" id="KW-1185">Reference proteome</keyword>
<feature type="compositionally biased region" description="Basic and acidic residues" evidence="1">
    <location>
        <begin position="306"/>
        <end position="317"/>
    </location>
</feature>
<protein>
    <submittedName>
        <fullName evidence="3">Uncharacterized protein</fullName>
    </submittedName>
</protein>
<dbReference type="EMBL" id="WSZM01000485">
    <property type="protein sequence ID" value="KAF4032470.1"/>
    <property type="molecule type" value="Genomic_DNA"/>
</dbReference>
<gene>
    <name evidence="3" type="ORF">GN244_ATG15632</name>
</gene>
<dbReference type="Proteomes" id="UP000602510">
    <property type="component" value="Unassembled WGS sequence"/>
</dbReference>
<evidence type="ECO:0000256" key="1">
    <source>
        <dbReference type="SAM" id="MobiDB-lite"/>
    </source>
</evidence>
<name>A0A833SSC6_PHYIN</name>
<evidence type="ECO:0000313" key="3">
    <source>
        <dbReference type="EMBL" id="KAF4032470.1"/>
    </source>
</evidence>
<keyword evidence="2" id="KW-0812">Transmembrane</keyword>
<evidence type="ECO:0000256" key="2">
    <source>
        <dbReference type="SAM" id="Phobius"/>
    </source>
</evidence>
<feature type="transmembrane region" description="Helical" evidence="2">
    <location>
        <begin position="275"/>
        <end position="297"/>
    </location>
</feature>
<accession>A0A833SSC6</accession>
<keyword evidence="2" id="KW-1133">Transmembrane helix</keyword>
<sequence length="379" mass="41901">MTDHDTITLRSLTSVSSSSSSGSSYVFDGTNSDIAQQLFLRHRAGEIGKQVNLTSVPAAVSDRLDALNIDFDDLPGLVQLAVLWDSGFVISPDYDPIQIWTMGNYTMADLAVPKADVSYVDCTYLNCSQPNGVTAHYAQYCTGWQMLNVSRCVADNFVDPGADTYLGMMWSTGGDPTMTPSIRLRDHKWEQDIPEFGGLITFHVYVVHTVPHDLDPAWNECPLDEGYASLTVPCHRRIEFTDDYMAANTTVPAGSAFVTTWLKQEFAQEDSPSQLLIPVILGVAIAVAGMALGWLSCRRKLEASMKQKSGIEHERRSQRSSGSSQERRAISISSPQQRRDSAIQSLYCERAGSNKTLLSEHLEGKRIPFDSIVFERVIS</sequence>
<dbReference type="AlphaFoldDB" id="A0A833SSC6"/>
<proteinExistence type="predicted"/>
<comment type="caution">
    <text evidence="3">The sequence shown here is derived from an EMBL/GenBank/DDBJ whole genome shotgun (WGS) entry which is preliminary data.</text>
</comment>
<reference evidence="3" key="1">
    <citation type="submission" date="2020-04" db="EMBL/GenBank/DDBJ databases">
        <title>Hybrid Assembly of Korean Phytophthora infestans isolates.</title>
        <authorList>
            <person name="Prokchorchik M."/>
            <person name="Lee Y."/>
            <person name="Seo J."/>
            <person name="Cho J.-H."/>
            <person name="Park Y.-E."/>
            <person name="Jang D.-C."/>
            <person name="Im J.-S."/>
            <person name="Choi J.-G."/>
            <person name="Park H.-J."/>
            <person name="Lee G.-B."/>
            <person name="Lee Y.-G."/>
            <person name="Hong S.-Y."/>
            <person name="Cho K."/>
            <person name="Sohn K.H."/>
        </authorList>
    </citation>
    <scope>NUCLEOTIDE SEQUENCE</scope>
    <source>
        <strain evidence="3">KR_1_A1</strain>
    </source>
</reference>
<feature type="region of interest" description="Disordered" evidence="1">
    <location>
        <begin position="306"/>
        <end position="340"/>
    </location>
</feature>
<organism evidence="3 4">
    <name type="scientific">Phytophthora infestans</name>
    <name type="common">Potato late blight agent</name>
    <name type="synonym">Botrytis infestans</name>
    <dbReference type="NCBI Taxonomy" id="4787"/>
    <lineage>
        <taxon>Eukaryota</taxon>
        <taxon>Sar</taxon>
        <taxon>Stramenopiles</taxon>
        <taxon>Oomycota</taxon>
        <taxon>Peronosporomycetes</taxon>
        <taxon>Peronosporales</taxon>
        <taxon>Peronosporaceae</taxon>
        <taxon>Phytophthora</taxon>
    </lineage>
</organism>
<evidence type="ECO:0000313" key="4">
    <source>
        <dbReference type="Proteomes" id="UP000602510"/>
    </source>
</evidence>
<keyword evidence="2" id="KW-0472">Membrane</keyword>